<reference evidence="1 2" key="1">
    <citation type="submission" date="2018-11" db="EMBL/GenBank/DDBJ databases">
        <title>Novel bacteria species description.</title>
        <authorList>
            <person name="Han J.-H."/>
        </authorList>
    </citation>
    <scope>NUCLEOTIDE SEQUENCE [LARGE SCALE GENOMIC DNA]</scope>
    <source>
        <strain evidence="1 2">KCTC23259</strain>
    </source>
</reference>
<evidence type="ECO:0000313" key="2">
    <source>
        <dbReference type="Proteomes" id="UP001204144"/>
    </source>
</evidence>
<protein>
    <submittedName>
        <fullName evidence="1">Uncharacterized protein</fullName>
    </submittedName>
</protein>
<keyword evidence="2" id="KW-1185">Reference proteome</keyword>
<sequence>MTQTCTSTQNEIVRYIYNETSSSENVIIETSLIYDNDLLEFYLDCIEIKEEMNQINLSPRESTIQNILNFSKSFRPAI</sequence>
<dbReference type="AlphaFoldDB" id="A0AAE3KR63"/>
<accession>A0AAE3KR63</accession>
<dbReference type="EMBL" id="RJUF01000004">
    <property type="protein sequence ID" value="MCP9761917.1"/>
    <property type="molecule type" value="Genomic_DNA"/>
</dbReference>
<gene>
    <name evidence="1" type="ORF">EGI31_03045</name>
</gene>
<dbReference type="RefSeq" id="WP_255035665.1">
    <property type="nucleotide sequence ID" value="NZ_RJUF01000004.1"/>
</dbReference>
<dbReference type="Proteomes" id="UP001204144">
    <property type="component" value="Unassembled WGS sequence"/>
</dbReference>
<organism evidence="1 2">
    <name type="scientific">Lacihabitans soyangensis</name>
    <dbReference type="NCBI Taxonomy" id="869394"/>
    <lineage>
        <taxon>Bacteria</taxon>
        <taxon>Pseudomonadati</taxon>
        <taxon>Bacteroidota</taxon>
        <taxon>Cytophagia</taxon>
        <taxon>Cytophagales</taxon>
        <taxon>Leadbetterellaceae</taxon>
        <taxon>Lacihabitans</taxon>
    </lineage>
</organism>
<evidence type="ECO:0000313" key="1">
    <source>
        <dbReference type="EMBL" id="MCP9761917.1"/>
    </source>
</evidence>
<proteinExistence type="predicted"/>
<name>A0AAE3KR63_9BACT</name>
<comment type="caution">
    <text evidence="1">The sequence shown here is derived from an EMBL/GenBank/DDBJ whole genome shotgun (WGS) entry which is preliminary data.</text>
</comment>